<comment type="caution">
    <text evidence="2">The sequence shown here is derived from an EMBL/GenBank/DDBJ whole genome shotgun (WGS) entry which is preliminary data.</text>
</comment>
<dbReference type="EMBL" id="LXWF01000041">
    <property type="protein sequence ID" value="ORC15928.1"/>
    <property type="molecule type" value="Genomic_DNA"/>
</dbReference>
<dbReference type="Proteomes" id="UP000192359">
    <property type="component" value="Unassembled WGS sequence"/>
</dbReference>
<dbReference type="SUPFAM" id="SSF140453">
    <property type="entry name" value="EsxAB dimer-like"/>
    <property type="match status" value="1"/>
</dbReference>
<evidence type="ECO:0000313" key="3">
    <source>
        <dbReference type="Proteomes" id="UP000192359"/>
    </source>
</evidence>
<name>A0A1Y1RMW1_9MICC</name>
<accession>A0A1Y1RMW1</accession>
<dbReference type="RefSeq" id="WP_083092315.1">
    <property type="nucleotide sequence ID" value="NZ_LXWF01000041.1"/>
</dbReference>
<gene>
    <name evidence="2" type="ORF">A7979_04740</name>
</gene>
<dbReference type="Gene3D" id="1.10.287.1060">
    <property type="entry name" value="ESAT-6-like"/>
    <property type="match status" value="1"/>
</dbReference>
<dbReference type="OrthoDB" id="3268062at2"/>
<dbReference type="InterPro" id="IPR010310">
    <property type="entry name" value="T7SS_ESAT-6-like"/>
</dbReference>
<protein>
    <recommendedName>
        <fullName evidence="4">WXG100 family type VII secretion target</fullName>
    </recommendedName>
</protein>
<keyword evidence="1" id="KW-0175">Coiled coil</keyword>
<dbReference type="InterPro" id="IPR036689">
    <property type="entry name" value="ESAT-6-like_sf"/>
</dbReference>
<dbReference type="Pfam" id="PF06013">
    <property type="entry name" value="WXG100"/>
    <property type="match status" value="1"/>
</dbReference>
<evidence type="ECO:0000313" key="2">
    <source>
        <dbReference type="EMBL" id="ORC15928.1"/>
    </source>
</evidence>
<keyword evidence="3" id="KW-1185">Reference proteome</keyword>
<organism evidence="2 3">
    <name type="scientific">Rothia nasimurium</name>
    <dbReference type="NCBI Taxonomy" id="85336"/>
    <lineage>
        <taxon>Bacteria</taxon>
        <taxon>Bacillati</taxon>
        <taxon>Actinomycetota</taxon>
        <taxon>Actinomycetes</taxon>
        <taxon>Micrococcales</taxon>
        <taxon>Micrococcaceae</taxon>
        <taxon>Rothia</taxon>
    </lineage>
</organism>
<reference evidence="2 3" key="1">
    <citation type="submission" date="2016-05" db="EMBL/GenBank/DDBJ databases">
        <title>Draft genome sequence of a porcine commensal Rothia nasimurium.</title>
        <authorList>
            <person name="Gaiser R.A."/>
            <person name="Van Baarlen P."/>
            <person name="Wells J.M."/>
        </authorList>
    </citation>
    <scope>NUCLEOTIDE SEQUENCE [LARGE SCALE GENOMIC DNA]</scope>
    <source>
        <strain evidence="2 3">PT-32</strain>
    </source>
</reference>
<sequence>MPIKLDYAAMEAEAANLQSAAADFEASLSNLLNRITNLTSPEGGFSTEVSSGAFGTSYQDFNSRATQLIPSLHAFQQDLKNTIERFKAADGA</sequence>
<feature type="coiled-coil region" evidence="1">
    <location>
        <begin position="7"/>
        <end position="34"/>
    </location>
</feature>
<proteinExistence type="predicted"/>
<evidence type="ECO:0008006" key="4">
    <source>
        <dbReference type="Google" id="ProtNLM"/>
    </source>
</evidence>
<evidence type="ECO:0000256" key="1">
    <source>
        <dbReference type="SAM" id="Coils"/>
    </source>
</evidence>
<dbReference type="AlphaFoldDB" id="A0A1Y1RMW1"/>